<accession>A0A2K4DLW2</accession>
<dbReference type="Proteomes" id="UP000243350">
    <property type="component" value="Unassembled WGS sequence"/>
</dbReference>
<reference evidence="13" key="3">
    <citation type="submission" date="2018-03" db="EMBL/GenBank/DDBJ databases">
        <authorList>
            <person name="Keele B.F."/>
        </authorList>
    </citation>
    <scope>NUCLEOTIDE SEQUENCE</scope>
    <source>
        <strain evidence="13">SNUC 4143</strain>
        <strain evidence="11">SNUC 761</strain>
    </source>
</reference>
<evidence type="ECO:0000313" key="14">
    <source>
        <dbReference type="Proteomes" id="UP000242088"/>
    </source>
</evidence>
<proteinExistence type="inferred from homology"/>
<dbReference type="GO" id="GO:0003700">
    <property type="term" value="F:DNA-binding transcription factor activity"/>
    <property type="evidence" value="ECO:0007669"/>
    <property type="project" value="UniProtKB-UniRule"/>
</dbReference>
<organism evidence="13 16">
    <name type="scientific">Staphylococcus devriesei</name>
    <dbReference type="NCBI Taxonomy" id="586733"/>
    <lineage>
        <taxon>Bacteria</taxon>
        <taxon>Bacillati</taxon>
        <taxon>Bacillota</taxon>
        <taxon>Bacilli</taxon>
        <taxon>Bacillales</taxon>
        <taxon>Staphylococcaceae</taxon>
        <taxon>Staphylococcus</taxon>
    </lineage>
</organism>
<dbReference type="EMBL" id="PYZI01000025">
    <property type="protein sequence ID" value="PTF11016.1"/>
    <property type="molecule type" value="Genomic_DNA"/>
</dbReference>
<dbReference type="InterPro" id="IPR020900">
    <property type="entry name" value="Arg_repress_DNA-bd"/>
</dbReference>
<dbReference type="Pfam" id="PF01316">
    <property type="entry name" value="Arg_repressor"/>
    <property type="match status" value="1"/>
</dbReference>
<dbReference type="AlphaFoldDB" id="A0A2K4DLW2"/>
<dbReference type="InterPro" id="IPR036388">
    <property type="entry name" value="WH-like_DNA-bd_sf"/>
</dbReference>
<keyword evidence="5 8" id="KW-0805">Transcription regulation</keyword>
<protein>
    <recommendedName>
        <fullName evidence="8">Arginine repressor</fullName>
    </recommendedName>
</protein>
<dbReference type="GO" id="GO:0005737">
    <property type="term" value="C:cytoplasm"/>
    <property type="evidence" value="ECO:0007669"/>
    <property type="project" value="UniProtKB-SubCell"/>
</dbReference>
<dbReference type="UniPathway" id="UPA00068"/>
<dbReference type="OrthoDB" id="9807089at2"/>
<dbReference type="GeneID" id="48886748"/>
<dbReference type="Proteomes" id="UP000242088">
    <property type="component" value="Unassembled WGS sequence"/>
</dbReference>
<evidence type="ECO:0000256" key="7">
    <source>
        <dbReference type="ARBA" id="ARBA00023163"/>
    </source>
</evidence>
<dbReference type="SUPFAM" id="SSF46785">
    <property type="entry name" value="Winged helix' DNA-binding domain"/>
    <property type="match status" value="1"/>
</dbReference>
<keyword evidence="7 8" id="KW-0804">Transcription</keyword>
<dbReference type="SUPFAM" id="SSF55252">
    <property type="entry name" value="C-terminal domain of arginine repressor"/>
    <property type="match status" value="1"/>
</dbReference>
<comment type="similarity">
    <text evidence="2 8">Belongs to the ArgR family.</text>
</comment>
<keyword evidence="6 8" id="KW-0238">DNA-binding</keyword>
<comment type="caution">
    <text evidence="13">The sequence shown here is derived from an EMBL/GenBank/DDBJ whole genome shotgun (WGS) entry which is preliminary data.</text>
</comment>
<evidence type="ECO:0000256" key="6">
    <source>
        <dbReference type="ARBA" id="ARBA00023125"/>
    </source>
</evidence>
<sequence>MKKEKRLDLLLSIINQNDFSKKQEIVDYLVTHFNVYCSLTTISRDLEKLNVYKIPITSNKYFYKQINQNNQIKARKKLESYNDEIQKIIVKDSYILIKTSPGFAQSINYYIDQLKMKEILGTIGGNDTIMILTTSNERAQYICYQLFNSKKK</sequence>
<reference evidence="12" key="2">
    <citation type="submission" date="2018-03" db="EMBL/GenBank/DDBJ databases">
        <authorList>
            <person name="Naushad S."/>
        </authorList>
    </citation>
    <scope>NUCLEOTIDE SEQUENCE</scope>
    <source>
        <strain evidence="12">SNUC 1409</strain>
    </source>
</reference>
<feature type="domain" description="Arginine repressor DNA-binding" evidence="9">
    <location>
        <begin position="1"/>
        <end position="65"/>
    </location>
</feature>
<evidence type="ECO:0000313" key="16">
    <source>
        <dbReference type="Proteomes" id="UP000243350"/>
    </source>
</evidence>
<comment type="pathway">
    <text evidence="8">Amino-acid biosynthesis; L-arginine biosynthesis [regulation].</text>
</comment>
<dbReference type="Gene3D" id="3.30.1360.40">
    <property type="match status" value="1"/>
</dbReference>
<name>A0A2K4DLW2_9STAP</name>
<dbReference type="PRINTS" id="PR01467">
    <property type="entry name" value="ARGREPRESSOR"/>
</dbReference>
<evidence type="ECO:0000259" key="10">
    <source>
        <dbReference type="Pfam" id="PF02863"/>
    </source>
</evidence>
<keyword evidence="8" id="KW-0055">Arginine biosynthesis</keyword>
<gene>
    <name evidence="8" type="primary">argR</name>
    <name evidence="11" type="ORF">BUY44_00440</name>
    <name evidence="12" type="ORF">BUY47_11735</name>
    <name evidence="13" type="ORF">BUY48_04850</name>
</gene>
<evidence type="ECO:0000256" key="5">
    <source>
        <dbReference type="ARBA" id="ARBA00023015"/>
    </source>
</evidence>
<evidence type="ECO:0000259" key="9">
    <source>
        <dbReference type="Pfam" id="PF01316"/>
    </source>
</evidence>
<evidence type="ECO:0000256" key="3">
    <source>
        <dbReference type="ARBA" id="ARBA00022490"/>
    </source>
</evidence>
<dbReference type="RefSeq" id="WP_103166697.1">
    <property type="nucleotide sequence ID" value="NZ_CP130489.1"/>
</dbReference>
<reference evidence="14 15" key="1">
    <citation type="journal article" date="2016" name="Front. Microbiol.">
        <title>Comprehensive Phylogenetic Analysis of Bovine Non-aureus Staphylococci Species Based on Whole-Genome Sequencing.</title>
        <authorList>
            <person name="Naushad S."/>
            <person name="Barkema H.W."/>
            <person name="Luby C."/>
            <person name="Condas L.A."/>
            <person name="Nobrega D.B."/>
            <person name="Carson D.A."/>
            <person name="De Buck J."/>
        </authorList>
    </citation>
    <scope>NUCLEOTIDE SEQUENCE [LARGE SCALE GENOMIC DNA]</scope>
    <source>
        <strain evidence="12 14">SNUC 1409</strain>
        <strain evidence="13 16">SNUC 4143</strain>
        <strain evidence="11 15">SNUC 761</strain>
    </source>
</reference>
<comment type="function">
    <text evidence="8">Regulates arginine biosynthesis genes.</text>
</comment>
<dbReference type="EMBL" id="PYZH01000020">
    <property type="protein sequence ID" value="PTF15953.1"/>
    <property type="molecule type" value="Genomic_DNA"/>
</dbReference>
<evidence type="ECO:0000313" key="11">
    <source>
        <dbReference type="EMBL" id="PTE74594.1"/>
    </source>
</evidence>
<dbReference type="InterPro" id="IPR001669">
    <property type="entry name" value="Arg_repress"/>
</dbReference>
<dbReference type="GO" id="GO:0034618">
    <property type="term" value="F:arginine binding"/>
    <property type="evidence" value="ECO:0007669"/>
    <property type="project" value="InterPro"/>
</dbReference>
<evidence type="ECO:0000256" key="8">
    <source>
        <dbReference type="HAMAP-Rule" id="MF_00173"/>
    </source>
</evidence>
<dbReference type="Gene3D" id="1.10.10.10">
    <property type="entry name" value="Winged helix-like DNA-binding domain superfamily/Winged helix DNA-binding domain"/>
    <property type="match status" value="1"/>
</dbReference>
<dbReference type="PANTHER" id="PTHR34471">
    <property type="entry name" value="ARGININE REPRESSOR"/>
    <property type="match status" value="1"/>
</dbReference>
<dbReference type="GO" id="GO:1900079">
    <property type="term" value="P:regulation of arginine biosynthetic process"/>
    <property type="evidence" value="ECO:0007669"/>
    <property type="project" value="UniProtKB-UniRule"/>
</dbReference>
<dbReference type="EMBL" id="PYZL01000002">
    <property type="protein sequence ID" value="PTE74594.1"/>
    <property type="molecule type" value="Genomic_DNA"/>
</dbReference>
<dbReference type="GO" id="GO:0051259">
    <property type="term" value="P:protein complex oligomerization"/>
    <property type="evidence" value="ECO:0007669"/>
    <property type="project" value="InterPro"/>
</dbReference>
<dbReference type="InterPro" id="IPR036251">
    <property type="entry name" value="Arg_repress_C_sf"/>
</dbReference>
<keyword evidence="14" id="KW-1185">Reference proteome</keyword>
<comment type="subcellular location">
    <subcellularLocation>
        <location evidence="1 8">Cytoplasm</location>
    </subcellularLocation>
</comment>
<evidence type="ECO:0000256" key="2">
    <source>
        <dbReference type="ARBA" id="ARBA00008316"/>
    </source>
</evidence>
<keyword evidence="8" id="KW-0028">Amino-acid biosynthesis</keyword>
<dbReference type="Pfam" id="PF02863">
    <property type="entry name" value="Arg_repressor_C"/>
    <property type="match status" value="1"/>
</dbReference>
<dbReference type="InterPro" id="IPR020899">
    <property type="entry name" value="Arg_repress_C"/>
</dbReference>
<keyword evidence="3 8" id="KW-0963">Cytoplasm</keyword>
<dbReference type="PANTHER" id="PTHR34471:SF1">
    <property type="entry name" value="ARGININE REPRESSOR"/>
    <property type="match status" value="1"/>
</dbReference>
<feature type="domain" description="Arginine repressor C-terminal" evidence="10">
    <location>
        <begin position="83"/>
        <end position="145"/>
    </location>
</feature>
<evidence type="ECO:0000313" key="15">
    <source>
        <dbReference type="Proteomes" id="UP000242547"/>
    </source>
</evidence>
<dbReference type="Proteomes" id="UP000242547">
    <property type="component" value="Unassembled WGS sequence"/>
</dbReference>
<evidence type="ECO:0000313" key="13">
    <source>
        <dbReference type="EMBL" id="PTF15953.1"/>
    </source>
</evidence>
<dbReference type="HAMAP" id="MF_00173">
    <property type="entry name" value="Arg_repressor"/>
    <property type="match status" value="1"/>
</dbReference>
<evidence type="ECO:0000313" key="12">
    <source>
        <dbReference type="EMBL" id="PTF11016.1"/>
    </source>
</evidence>
<evidence type="ECO:0000256" key="1">
    <source>
        <dbReference type="ARBA" id="ARBA00004496"/>
    </source>
</evidence>
<dbReference type="GO" id="GO:0006526">
    <property type="term" value="P:L-arginine biosynthetic process"/>
    <property type="evidence" value="ECO:0007669"/>
    <property type="project" value="UniProtKB-UniPathway"/>
</dbReference>
<evidence type="ECO:0000256" key="4">
    <source>
        <dbReference type="ARBA" id="ARBA00022491"/>
    </source>
</evidence>
<dbReference type="GO" id="GO:0003677">
    <property type="term" value="F:DNA binding"/>
    <property type="evidence" value="ECO:0007669"/>
    <property type="project" value="UniProtKB-KW"/>
</dbReference>
<dbReference type="InterPro" id="IPR036390">
    <property type="entry name" value="WH_DNA-bd_sf"/>
</dbReference>
<keyword evidence="4 8" id="KW-0678">Repressor</keyword>